<dbReference type="EMBL" id="ML994366">
    <property type="protein sequence ID" value="KAF2196554.1"/>
    <property type="molecule type" value="Genomic_DNA"/>
</dbReference>
<sequence length="192" mass="21130">MTDSLLPEQRKNPRVTSGLAPCTGSDYHLLKCGHILRSIDRGECGRNCKGPTRLGPVHGEFQCLVCPAPPFSTIPTISLRNSEMLTRARFISQRFNYGHFATMHEATVHAEVRICKNILSGTPQQAVGHPIHALVCGHKVDGREHLRCGVNCERDCPMLFDAKAKLQDAILCASCLDDADRRVCALLDENAV</sequence>
<comment type="caution">
    <text evidence="1">The sequence shown here is derived from an EMBL/GenBank/DDBJ whole genome shotgun (WGS) entry which is preliminary data.</text>
</comment>
<dbReference type="Proteomes" id="UP000799536">
    <property type="component" value="Unassembled WGS sequence"/>
</dbReference>
<evidence type="ECO:0000313" key="1">
    <source>
        <dbReference type="EMBL" id="KAF2196554.1"/>
    </source>
</evidence>
<dbReference type="AlphaFoldDB" id="A0A9P4ML10"/>
<proteinExistence type="predicted"/>
<organism evidence="1 2">
    <name type="scientific">Delitschia confertaspora ATCC 74209</name>
    <dbReference type="NCBI Taxonomy" id="1513339"/>
    <lineage>
        <taxon>Eukaryota</taxon>
        <taxon>Fungi</taxon>
        <taxon>Dikarya</taxon>
        <taxon>Ascomycota</taxon>
        <taxon>Pezizomycotina</taxon>
        <taxon>Dothideomycetes</taxon>
        <taxon>Pleosporomycetidae</taxon>
        <taxon>Pleosporales</taxon>
        <taxon>Delitschiaceae</taxon>
        <taxon>Delitschia</taxon>
    </lineage>
</organism>
<protein>
    <submittedName>
        <fullName evidence="1">Uncharacterized protein</fullName>
    </submittedName>
</protein>
<reference evidence="1" key="1">
    <citation type="journal article" date="2020" name="Stud. Mycol.">
        <title>101 Dothideomycetes genomes: a test case for predicting lifestyles and emergence of pathogens.</title>
        <authorList>
            <person name="Haridas S."/>
            <person name="Albert R."/>
            <person name="Binder M."/>
            <person name="Bloem J."/>
            <person name="Labutti K."/>
            <person name="Salamov A."/>
            <person name="Andreopoulos B."/>
            <person name="Baker S."/>
            <person name="Barry K."/>
            <person name="Bills G."/>
            <person name="Bluhm B."/>
            <person name="Cannon C."/>
            <person name="Castanera R."/>
            <person name="Culley D."/>
            <person name="Daum C."/>
            <person name="Ezra D."/>
            <person name="Gonzalez J."/>
            <person name="Henrissat B."/>
            <person name="Kuo A."/>
            <person name="Liang C."/>
            <person name="Lipzen A."/>
            <person name="Lutzoni F."/>
            <person name="Magnuson J."/>
            <person name="Mondo S."/>
            <person name="Nolan M."/>
            <person name="Ohm R."/>
            <person name="Pangilinan J."/>
            <person name="Park H.-J."/>
            <person name="Ramirez L."/>
            <person name="Alfaro M."/>
            <person name="Sun H."/>
            <person name="Tritt A."/>
            <person name="Yoshinaga Y."/>
            <person name="Zwiers L.-H."/>
            <person name="Turgeon B."/>
            <person name="Goodwin S."/>
            <person name="Spatafora J."/>
            <person name="Crous P."/>
            <person name="Grigoriev I."/>
        </authorList>
    </citation>
    <scope>NUCLEOTIDE SEQUENCE</scope>
    <source>
        <strain evidence="1">ATCC 74209</strain>
    </source>
</reference>
<name>A0A9P4ML10_9PLEO</name>
<keyword evidence="2" id="KW-1185">Reference proteome</keyword>
<accession>A0A9P4ML10</accession>
<gene>
    <name evidence="1" type="ORF">GQ43DRAFT_252333</name>
</gene>
<evidence type="ECO:0000313" key="2">
    <source>
        <dbReference type="Proteomes" id="UP000799536"/>
    </source>
</evidence>